<dbReference type="PANTHER" id="PTHR45138:SF9">
    <property type="entry name" value="DIGUANYLATE CYCLASE DGCM-RELATED"/>
    <property type="match status" value="1"/>
</dbReference>
<dbReference type="SUPFAM" id="SSF52172">
    <property type="entry name" value="CheY-like"/>
    <property type="match status" value="1"/>
</dbReference>
<dbReference type="PANTHER" id="PTHR45138">
    <property type="entry name" value="REGULATORY COMPONENTS OF SENSORY TRANSDUCTION SYSTEM"/>
    <property type="match status" value="1"/>
</dbReference>
<dbReference type="Gene3D" id="3.30.70.270">
    <property type="match status" value="1"/>
</dbReference>
<dbReference type="CDD" id="cd00156">
    <property type="entry name" value="REC"/>
    <property type="match status" value="1"/>
</dbReference>
<keyword evidence="1" id="KW-0597">Phosphoprotein</keyword>
<dbReference type="PROSITE" id="PS50110">
    <property type="entry name" value="RESPONSE_REGULATORY"/>
    <property type="match status" value="1"/>
</dbReference>
<dbReference type="PROSITE" id="PS50887">
    <property type="entry name" value="GGDEF"/>
    <property type="match status" value="1"/>
</dbReference>
<dbReference type="NCBIfam" id="TIGR00254">
    <property type="entry name" value="GGDEF"/>
    <property type="match status" value="1"/>
</dbReference>
<proteinExistence type="predicted"/>
<accession>A0A7G1G328</accession>
<dbReference type="Pfam" id="PF00990">
    <property type="entry name" value="GGDEF"/>
    <property type="match status" value="1"/>
</dbReference>
<dbReference type="Gene3D" id="3.40.50.2300">
    <property type="match status" value="1"/>
</dbReference>
<dbReference type="FunFam" id="3.30.70.270:FF:000001">
    <property type="entry name" value="Diguanylate cyclase domain protein"/>
    <property type="match status" value="1"/>
</dbReference>
<evidence type="ECO:0000256" key="1">
    <source>
        <dbReference type="PROSITE-ProRule" id="PRU00169"/>
    </source>
</evidence>
<dbReference type="InterPro" id="IPR001789">
    <property type="entry name" value="Sig_transdc_resp-reg_receiver"/>
</dbReference>
<dbReference type="InterPro" id="IPR029787">
    <property type="entry name" value="Nucleotide_cyclase"/>
</dbReference>
<sequence length="475" mass="55275">MLISNLNKKKVLIIDDSRTWRTILSDIFEKNEFLVQTAENGTIGYNLAFQFLPDLIITDVIMPGISGYVLCRLLRENELFSNTPIVILTGINENLDKFWAHESGASEFLSKNSDIEKNIYKFLEKNMDKISKNKKYALEGANQRIIDESDALHLVSKLMEGLLINSVIEIRFMELFKYILDFSSFNKQLFFYFNNIINLESIILYSSTQNMGTFLVNSKKKNFSNEYLKNKISTILEKPIIPSGYSFYGTVDKNSKDKINIENSYIYKNEKNSSFIVLENYEKFSKMELDKLSGLNTSFSILFMFLVNLIELRNESELDELTGLFTFKKLIRITDGLMSKAKRGKELFSLIMMDIDNFKIINDTYGHNFGNYVLKNIGSIIKENIRNYDLPFRYGGEEFLIILPSTKKEETYKVAERIRKDIEKLKLKDNVKVTVSIGITEYIEQENFQETIEESDKAMYISKKNGKNQTNYYKK</sequence>
<reference evidence="4 5" key="1">
    <citation type="submission" date="2018-06" db="EMBL/GenBank/DDBJ databases">
        <title>Genome sequencing of Oceanotoga sp. sy52.</title>
        <authorList>
            <person name="Mori K."/>
        </authorList>
    </citation>
    <scope>NUCLEOTIDE SEQUENCE [LARGE SCALE GENOMIC DNA]</scope>
    <source>
        <strain evidence="5">sy52</strain>
    </source>
</reference>
<name>A0A7G1G328_9BACT</name>
<evidence type="ECO:0000259" key="3">
    <source>
        <dbReference type="PROSITE" id="PS50887"/>
    </source>
</evidence>
<dbReference type="GO" id="GO:0052621">
    <property type="term" value="F:diguanylate cyclase activity"/>
    <property type="evidence" value="ECO:0007669"/>
    <property type="project" value="TreeGrafter"/>
</dbReference>
<gene>
    <name evidence="4" type="ORF">OSSY52_08920</name>
</gene>
<dbReference type="SMART" id="SM00448">
    <property type="entry name" value="REC"/>
    <property type="match status" value="1"/>
</dbReference>
<evidence type="ECO:0000313" key="5">
    <source>
        <dbReference type="Proteomes" id="UP000516361"/>
    </source>
</evidence>
<dbReference type="Proteomes" id="UP000516361">
    <property type="component" value="Chromosome"/>
</dbReference>
<evidence type="ECO:0000259" key="2">
    <source>
        <dbReference type="PROSITE" id="PS50110"/>
    </source>
</evidence>
<dbReference type="SUPFAM" id="SSF55073">
    <property type="entry name" value="Nucleotide cyclase"/>
    <property type="match status" value="1"/>
</dbReference>
<evidence type="ECO:0000313" key="4">
    <source>
        <dbReference type="EMBL" id="BBE30751.1"/>
    </source>
</evidence>
<dbReference type="GO" id="GO:0000160">
    <property type="term" value="P:phosphorelay signal transduction system"/>
    <property type="evidence" value="ECO:0007669"/>
    <property type="project" value="InterPro"/>
</dbReference>
<dbReference type="InterPro" id="IPR050469">
    <property type="entry name" value="Diguanylate_Cyclase"/>
</dbReference>
<feature type="modified residue" description="4-aspartylphosphate" evidence="1">
    <location>
        <position position="59"/>
    </location>
</feature>
<feature type="domain" description="GGDEF" evidence="3">
    <location>
        <begin position="346"/>
        <end position="475"/>
    </location>
</feature>
<dbReference type="InterPro" id="IPR011006">
    <property type="entry name" value="CheY-like_superfamily"/>
</dbReference>
<dbReference type="EMBL" id="AP018712">
    <property type="protein sequence ID" value="BBE30751.1"/>
    <property type="molecule type" value="Genomic_DNA"/>
</dbReference>
<organism evidence="4 5">
    <name type="scientific">Tepiditoga spiralis</name>
    <dbReference type="NCBI Taxonomy" id="2108365"/>
    <lineage>
        <taxon>Bacteria</taxon>
        <taxon>Thermotogati</taxon>
        <taxon>Thermotogota</taxon>
        <taxon>Thermotogae</taxon>
        <taxon>Petrotogales</taxon>
        <taxon>Petrotogaceae</taxon>
        <taxon>Tepiditoga</taxon>
    </lineage>
</organism>
<dbReference type="InterPro" id="IPR043128">
    <property type="entry name" value="Rev_trsase/Diguanyl_cyclase"/>
</dbReference>
<dbReference type="SMART" id="SM00267">
    <property type="entry name" value="GGDEF"/>
    <property type="match status" value="1"/>
</dbReference>
<keyword evidence="5" id="KW-1185">Reference proteome</keyword>
<dbReference type="Pfam" id="PF00072">
    <property type="entry name" value="Response_reg"/>
    <property type="match status" value="1"/>
</dbReference>
<dbReference type="InterPro" id="IPR000160">
    <property type="entry name" value="GGDEF_dom"/>
</dbReference>
<feature type="domain" description="Response regulatory" evidence="2">
    <location>
        <begin position="10"/>
        <end position="126"/>
    </location>
</feature>
<dbReference type="AlphaFoldDB" id="A0A7G1G328"/>
<protein>
    <submittedName>
        <fullName evidence="4">Diguanylate cyclase response regulator</fullName>
    </submittedName>
</protein>
<dbReference type="KEGG" id="ocy:OSSY52_08920"/>
<dbReference type="InParanoid" id="A0A7G1G328"/>
<dbReference type="CDD" id="cd01949">
    <property type="entry name" value="GGDEF"/>
    <property type="match status" value="1"/>
</dbReference>